<dbReference type="InterPro" id="IPR057268">
    <property type="entry name" value="Ribosomal_L18"/>
</dbReference>
<reference evidence="8" key="1">
    <citation type="journal article" date="2021" name="PeerJ">
        <title>Extensive microbial diversity within the chicken gut microbiome revealed by metagenomics and culture.</title>
        <authorList>
            <person name="Gilroy R."/>
            <person name="Ravi A."/>
            <person name="Getino M."/>
            <person name="Pursley I."/>
            <person name="Horton D.L."/>
            <person name="Alikhan N.F."/>
            <person name="Baker D."/>
            <person name="Gharbi K."/>
            <person name="Hall N."/>
            <person name="Watson M."/>
            <person name="Adriaenssens E.M."/>
            <person name="Foster-Nyarko E."/>
            <person name="Jarju S."/>
            <person name="Secka A."/>
            <person name="Antonio M."/>
            <person name="Oren A."/>
            <person name="Chaudhuri R.R."/>
            <person name="La Ragione R."/>
            <person name="Hildebrand F."/>
            <person name="Pallen M.J."/>
        </authorList>
    </citation>
    <scope>NUCLEOTIDE SEQUENCE</scope>
    <source>
        <strain evidence="8">ChiSjej5B23-2810</strain>
    </source>
</reference>
<dbReference type="GO" id="GO:0003735">
    <property type="term" value="F:structural constituent of ribosome"/>
    <property type="evidence" value="ECO:0007669"/>
    <property type="project" value="InterPro"/>
</dbReference>
<dbReference type="GO" id="GO:0006412">
    <property type="term" value="P:translation"/>
    <property type="evidence" value="ECO:0007669"/>
    <property type="project" value="UniProtKB-UniRule"/>
</dbReference>
<dbReference type="EMBL" id="DWWN01000032">
    <property type="protein sequence ID" value="HJC45330.1"/>
    <property type="molecule type" value="Genomic_DNA"/>
</dbReference>
<dbReference type="NCBIfam" id="TIGR00060">
    <property type="entry name" value="L18_bact"/>
    <property type="match status" value="1"/>
</dbReference>
<dbReference type="GO" id="GO:0022625">
    <property type="term" value="C:cytosolic large ribosomal subunit"/>
    <property type="evidence" value="ECO:0007669"/>
    <property type="project" value="TreeGrafter"/>
</dbReference>
<dbReference type="HAMAP" id="MF_01337_B">
    <property type="entry name" value="Ribosomal_uL18_B"/>
    <property type="match status" value="1"/>
</dbReference>
<organism evidence="8 9">
    <name type="scientific">Candidatus Faecalibacterium faecigallinarum</name>
    <dbReference type="NCBI Taxonomy" id="2838577"/>
    <lineage>
        <taxon>Bacteria</taxon>
        <taxon>Bacillati</taxon>
        <taxon>Bacillota</taxon>
        <taxon>Clostridia</taxon>
        <taxon>Eubacteriales</taxon>
        <taxon>Oscillospiraceae</taxon>
        <taxon>Faecalibacterium</taxon>
    </lineage>
</organism>
<evidence type="ECO:0000256" key="2">
    <source>
        <dbReference type="ARBA" id="ARBA00022730"/>
    </source>
</evidence>
<dbReference type="CDD" id="cd00432">
    <property type="entry name" value="Ribosomal_L18_L5e"/>
    <property type="match status" value="1"/>
</dbReference>
<dbReference type="InterPro" id="IPR005484">
    <property type="entry name" value="Ribosomal_uL18_bac/plant/anim"/>
</dbReference>
<name>A0A9D2T527_9FIRM</name>
<proteinExistence type="inferred from homology"/>
<evidence type="ECO:0000256" key="3">
    <source>
        <dbReference type="ARBA" id="ARBA00022884"/>
    </source>
</evidence>
<dbReference type="PANTHER" id="PTHR12899">
    <property type="entry name" value="39S RIBOSOMAL PROTEIN L18, MITOCHONDRIAL"/>
    <property type="match status" value="1"/>
</dbReference>
<keyword evidence="5 7" id="KW-0687">Ribonucleoprotein</keyword>
<sequence>MVKQIDKNEARLRRHRRVRGKISGTAARPRLDVFRSAKHIYAQIIDDEKGVTLVSASSMDKDFEGAGGNVEAAAKVGKKVAERALEKGITEVVFDRGGFVYHGRVKALADGAREGGLKL</sequence>
<dbReference type="InterPro" id="IPR004389">
    <property type="entry name" value="Ribosomal_uL18_bac-type"/>
</dbReference>
<evidence type="ECO:0000256" key="4">
    <source>
        <dbReference type="ARBA" id="ARBA00022980"/>
    </source>
</evidence>
<evidence type="ECO:0000313" key="9">
    <source>
        <dbReference type="Proteomes" id="UP000823906"/>
    </source>
</evidence>
<reference evidence="8" key="2">
    <citation type="submission" date="2021-04" db="EMBL/GenBank/DDBJ databases">
        <authorList>
            <person name="Gilroy R."/>
        </authorList>
    </citation>
    <scope>NUCLEOTIDE SEQUENCE</scope>
    <source>
        <strain evidence="8">ChiSjej5B23-2810</strain>
    </source>
</reference>
<comment type="caution">
    <text evidence="8">The sequence shown here is derived from an EMBL/GenBank/DDBJ whole genome shotgun (WGS) entry which is preliminary data.</text>
</comment>
<evidence type="ECO:0000256" key="6">
    <source>
        <dbReference type="ARBA" id="ARBA00035197"/>
    </source>
</evidence>
<protein>
    <recommendedName>
        <fullName evidence="6 7">Large ribosomal subunit protein uL18</fullName>
    </recommendedName>
</protein>
<keyword evidence="4 7" id="KW-0689">Ribosomal protein</keyword>
<keyword evidence="2 7" id="KW-0699">rRNA-binding</keyword>
<comment type="function">
    <text evidence="7">This is one of the proteins that bind and probably mediate the attachment of the 5S RNA into the large ribosomal subunit, where it forms part of the central protuberance.</text>
</comment>
<evidence type="ECO:0000256" key="7">
    <source>
        <dbReference type="HAMAP-Rule" id="MF_01337"/>
    </source>
</evidence>
<dbReference type="SUPFAM" id="SSF53137">
    <property type="entry name" value="Translational machinery components"/>
    <property type="match status" value="1"/>
</dbReference>
<dbReference type="Gene3D" id="3.30.420.100">
    <property type="match status" value="1"/>
</dbReference>
<evidence type="ECO:0000313" key="8">
    <source>
        <dbReference type="EMBL" id="HJC45330.1"/>
    </source>
</evidence>
<keyword evidence="3 7" id="KW-0694">RNA-binding</keyword>
<dbReference type="Pfam" id="PF00861">
    <property type="entry name" value="Ribosomal_L18p"/>
    <property type="match status" value="1"/>
</dbReference>
<dbReference type="AlphaFoldDB" id="A0A9D2T527"/>
<dbReference type="Proteomes" id="UP000823906">
    <property type="component" value="Unassembled WGS sequence"/>
</dbReference>
<dbReference type="PANTHER" id="PTHR12899:SF3">
    <property type="entry name" value="LARGE RIBOSOMAL SUBUNIT PROTEIN UL18M"/>
    <property type="match status" value="1"/>
</dbReference>
<comment type="subunit">
    <text evidence="7">Part of the 50S ribosomal subunit; part of the 5S rRNA/L5/L18/L25 subcomplex. Contacts the 5S and 23S rRNAs.</text>
</comment>
<dbReference type="GO" id="GO:0008097">
    <property type="term" value="F:5S rRNA binding"/>
    <property type="evidence" value="ECO:0007669"/>
    <property type="project" value="TreeGrafter"/>
</dbReference>
<evidence type="ECO:0000256" key="5">
    <source>
        <dbReference type="ARBA" id="ARBA00023274"/>
    </source>
</evidence>
<comment type="similarity">
    <text evidence="1 7">Belongs to the universal ribosomal protein uL18 family.</text>
</comment>
<gene>
    <name evidence="7 8" type="primary">rplR</name>
    <name evidence="8" type="ORF">H9703_04230</name>
</gene>
<dbReference type="FunFam" id="3.30.420.100:FF:000001">
    <property type="entry name" value="50S ribosomal protein L18"/>
    <property type="match status" value="1"/>
</dbReference>
<evidence type="ECO:0000256" key="1">
    <source>
        <dbReference type="ARBA" id="ARBA00007116"/>
    </source>
</evidence>
<accession>A0A9D2T527</accession>